<dbReference type="Proteomes" id="UP001519287">
    <property type="component" value="Unassembled WGS sequence"/>
</dbReference>
<dbReference type="RefSeq" id="WP_209976835.1">
    <property type="nucleotide sequence ID" value="NZ_JAGGLB010000030.1"/>
</dbReference>
<name>A0ABS4J8D9_9BACL</name>
<reference evidence="2 3" key="1">
    <citation type="submission" date="2021-03" db="EMBL/GenBank/DDBJ databases">
        <title>Genomic Encyclopedia of Type Strains, Phase IV (KMG-IV): sequencing the most valuable type-strain genomes for metagenomic binning, comparative biology and taxonomic classification.</title>
        <authorList>
            <person name="Goeker M."/>
        </authorList>
    </citation>
    <scope>NUCLEOTIDE SEQUENCE [LARGE SCALE GENOMIC DNA]</scope>
    <source>
        <strain evidence="2 3">DSM 26048</strain>
    </source>
</reference>
<proteinExistence type="predicted"/>
<feature type="transmembrane region" description="Helical" evidence="1">
    <location>
        <begin position="6"/>
        <end position="21"/>
    </location>
</feature>
<evidence type="ECO:0000256" key="1">
    <source>
        <dbReference type="SAM" id="Phobius"/>
    </source>
</evidence>
<keyword evidence="1" id="KW-0472">Membrane</keyword>
<comment type="caution">
    <text evidence="2">The sequence shown here is derived from an EMBL/GenBank/DDBJ whole genome shotgun (WGS) entry which is preliminary data.</text>
</comment>
<protein>
    <submittedName>
        <fullName evidence="2">Uncharacterized protein</fullName>
    </submittedName>
</protein>
<evidence type="ECO:0000313" key="2">
    <source>
        <dbReference type="EMBL" id="MBP1995009.1"/>
    </source>
</evidence>
<keyword evidence="1" id="KW-1133">Transmembrane helix</keyword>
<keyword evidence="1" id="KW-0812">Transmembrane</keyword>
<keyword evidence="3" id="KW-1185">Reference proteome</keyword>
<gene>
    <name evidence="2" type="ORF">J2Z66_006651</name>
</gene>
<organism evidence="2 3">
    <name type="scientific">Paenibacillus eucommiae</name>
    <dbReference type="NCBI Taxonomy" id="1355755"/>
    <lineage>
        <taxon>Bacteria</taxon>
        <taxon>Bacillati</taxon>
        <taxon>Bacillota</taxon>
        <taxon>Bacilli</taxon>
        <taxon>Bacillales</taxon>
        <taxon>Paenibacillaceae</taxon>
        <taxon>Paenibacillus</taxon>
    </lineage>
</organism>
<sequence length="76" mass="8753">MNFIFLISFLCIMALGMYYDAKKLKSQKKSIQITYYAIHALTLTLFVGKLMHISMPLPARFFIHTVSPWVGRLIGI</sequence>
<evidence type="ECO:0000313" key="3">
    <source>
        <dbReference type="Proteomes" id="UP001519287"/>
    </source>
</evidence>
<dbReference type="EMBL" id="JAGGLB010000030">
    <property type="protein sequence ID" value="MBP1995009.1"/>
    <property type="molecule type" value="Genomic_DNA"/>
</dbReference>
<feature type="transmembrane region" description="Helical" evidence="1">
    <location>
        <begin position="33"/>
        <end position="51"/>
    </location>
</feature>
<accession>A0ABS4J8D9</accession>